<name>W9E1J2_METTI</name>
<dbReference type="Proteomes" id="UP000019483">
    <property type="component" value="Unassembled WGS sequence"/>
</dbReference>
<gene>
    <name evidence="1" type="ORF">MettiDRAFT_2983</name>
</gene>
<accession>W9E1J2</accession>
<organism evidence="1 2">
    <name type="scientific">Methanolobus tindarius DSM 2278</name>
    <dbReference type="NCBI Taxonomy" id="1090322"/>
    <lineage>
        <taxon>Archaea</taxon>
        <taxon>Methanobacteriati</taxon>
        <taxon>Methanobacteriota</taxon>
        <taxon>Stenosarchaea group</taxon>
        <taxon>Methanomicrobia</taxon>
        <taxon>Methanosarcinales</taxon>
        <taxon>Methanosarcinaceae</taxon>
        <taxon>Methanolobus</taxon>
    </lineage>
</organism>
<comment type="caution">
    <text evidence="1">The sequence shown here is derived from an EMBL/GenBank/DDBJ whole genome shotgun (WGS) entry which is preliminary data.</text>
</comment>
<protein>
    <submittedName>
        <fullName evidence="1">Uncharacterized protein</fullName>
    </submittedName>
</protein>
<proteinExistence type="predicted"/>
<dbReference type="STRING" id="1090322.MettiDRAFT_2983"/>
<reference evidence="1 2" key="1">
    <citation type="submission" date="2013-08" db="EMBL/GenBank/DDBJ databases">
        <authorList>
            <consortium name="DOE Joint Genome Institute"/>
            <person name="Eisen J."/>
            <person name="Huntemann M."/>
            <person name="Han J."/>
            <person name="Chen A."/>
            <person name="Kyrpides N."/>
            <person name="Mavromatis K."/>
            <person name="Markowitz V."/>
            <person name="Palaniappan K."/>
            <person name="Ivanova N."/>
            <person name="Schaumberg A."/>
            <person name="Pati A."/>
            <person name="Liolios K."/>
            <person name="Nordberg H.P."/>
            <person name="Cantor M.N."/>
            <person name="Hua S.X."/>
            <person name="Woyke T."/>
        </authorList>
    </citation>
    <scope>NUCLEOTIDE SEQUENCE [LARGE SCALE GENOMIC DNA]</scope>
    <source>
        <strain evidence="1 2">DSM 2278</strain>
    </source>
</reference>
<keyword evidence="2" id="KW-1185">Reference proteome</keyword>
<evidence type="ECO:0000313" key="2">
    <source>
        <dbReference type="Proteomes" id="UP000019483"/>
    </source>
</evidence>
<evidence type="ECO:0000313" key="1">
    <source>
        <dbReference type="EMBL" id="ETA69481.1"/>
    </source>
</evidence>
<sequence>MAEEQKSDQKVVGGSGITAGGNVSFGNVSGQVAIGENIEQTQTLTLSVSDKKELLDSLVQFRNAIANLGLPEDELDDINNDVGTAVKEAQKDEPNYPKIKRKFEGVIETIKEVGDTIDQVSKWEWTGKVVKLLGKLGFTVLL</sequence>
<dbReference type="AlphaFoldDB" id="W9E1J2"/>
<dbReference type="RefSeq" id="WP_023846613.1">
    <property type="nucleotide sequence ID" value="NZ_AZAJ01000001.1"/>
</dbReference>
<dbReference type="EMBL" id="AZAJ01000001">
    <property type="protein sequence ID" value="ETA69481.1"/>
    <property type="molecule type" value="Genomic_DNA"/>
</dbReference>